<comment type="caution">
    <text evidence="8">The sequence shown here is derived from an EMBL/GenBank/DDBJ whole genome shotgun (WGS) entry which is preliminary data.</text>
</comment>
<evidence type="ECO:0000256" key="5">
    <source>
        <dbReference type="ARBA" id="ARBA00024993"/>
    </source>
</evidence>
<dbReference type="InterPro" id="IPR001765">
    <property type="entry name" value="Carbonic_anhydrase"/>
</dbReference>
<comment type="catalytic activity">
    <reaction evidence="6">
        <text>hydrogencarbonate + H(+) = CO2 + H2O</text>
        <dbReference type="Rhea" id="RHEA:10748"/>
        <dbReference type="ChEBI" id="CHEBI:15377"/>
        <dbReference type="ChEBI" id="CHEBI:15378"/>
        <dbReference type="ChEBI" id="CHEBI:16526"/>
        <dbReference type="ChEBI" id="CHEBI:17544"/>
        <dbReference type="EC" id="4.2.1.1"/>
    </reaction>
</comment>
<dbReference type="SMART" id="SM00947">
    <property type="entry name" value="Pro_CA"/>
    <property type="match status" value="1"/>
</dbReference>
<accession>A0A8J3V5T0</accession>
<evidence type="ECO:0000256" key="3">
    <source>
        <dbReference type="ARBA" id="ARBA00022723"/>
    </source>
</evidence>
<protein>
    <recommendedName>
        <fullName evidence="2">carbonic anhydrase</fullName>
        <ecNumber evidence="2">4.2.1.1</ecNumber>
    </recommendedName>
</protein>
<dbReference type="PANTHER" id="PTHR43175:SF3">
    <property type="entry name" value="CARBON DISULFIDE HYDROLASE"/>
    <property type="match status" value="1"/>
</dbReference>
<reference evidence="8" key="1">
    <citation type="submission" date="2021-01" db="EMBL/GenBank/DDBJ databases">
        <title>Whole genome shotgun sequence of Planotetraspora thailandica NBRC 104271.</title>
        <authorList>
            <person name="Komaki H."/>
            <person name="Tamura T."/>
        </authorList>
    </citation>
    <scope>NUCLEOTIDE SEQUENCE</scope>
    <source>
        <strain evidence="8">NBRC 104271</strain>
    </source>
</reference>
<proteinExistence type="inferred from homology"/>
<keyword evidence="3 7" id="KW-0479">Metal-binding</keyword>
<comment type="function">
    <text evidence="5">Catalyzes the reversible hydration of carbon dioxide to form bicarbonate.</text>
</comment>
<dbReference type="Gene3D" id="3.40.1050.10">
    <property type="entry name" value="Carbonic anhydrase"/>
    <property type="match status" value="1"/>
</dbReference>
<evidence type="ECO:0000256" key="4">
    <source>
        <dbReference type="ARBA" id="ARBA00022833"/>
    </source>
</evidence>
<dbReference type="EC" id="4.2.1.1" evidence="2"/>
<keyword evidence="4 7" id="KW-0862">Zinc</keyword>
<evidence type="ECO:0000256" key="6">
    <source>
        <dbReference type="ARBA" id="ARBA00048348"/>
    </source>
</evidence>
<evidence type="ECO:0000256" key="2">
    <source>
        <dbReference type="ARBA" id="ARBA00012925"/>
    </source>
</evidence>
<feature type="binding site" evidence="7">
    <location>
        <position position="39"/>
    </location>
    <ligand>
        <name>Zn(2+)</name>
        <dbReference type="ChEBI" id="CHEBI:29105"/>
    </ligand>
</feature>
<dbReference type="SUPFAM" id="SSF53056">
    <property type="entry name" value="beta-carbonic anhydrase, cab"/>
    <property type="match status" value="1"/>
</dbReference>
<dbReference type="PANTHER" id="PTHR43175">
    <property type="entry name" value="CARBONIC ANHYDRASE"/>
    <property type="match status" value="1"/>
</dbReference>
<evidence type="ECO:0000256" key="7">
    <source>
        <dbReference type="PIRSR" id="PIRSR601765-1"/>
    </source>
</evidence>
<organism evidence="8 9">
    <name type="scientific">Planotetraspora thailandica</name>
    <dbReference type="NCBI Taxonomy" id="487172"/>
    <lineage>
        <taxon>Bacteria</taxon>
        <taxon>Bacillati</taxon>
        <taxon>Actinomycetota</taxon>
        <taxon>Actinomycetes</taxon>
        <taxon>Streptosporangiales</taxon>
        <taxon>Streptosporangiaceae</taxon>
        <taxon>Planotetraspora</taxon>
    </lineage>
</organism>
<feature type="binding site" evidence="7">
    <location>
        <position position="101"/>
    </location>
    <ligand>
        <name>Zn(2+)</name>
        <dbReference type="ChEBI" id="CHEBI:29105"/>
    </ligand>
</feature>
<feature type="binding site" evidence="7">
    <location>
        <position position="98"/>
    </location>
    <ligand>
        <name>Zn(2+)</name>
        <dbReference type="ChEBI" id="CHEBI:29105"/>
    </ligand>
</feature>
<dbReference type="GO" id="GO:0008270">
    <property type="term" value="F:zinc ion binding"/>
    <property type="evidence" value="ECO:0007669"/>
    <property type="project" value="InterPro"/>
</dbReference>
<dbReference type="AlphaFoldDB" id="A0A8J3V5T0"/>
<comment type="cofactor">
    <cofactor evidence="7">
        <name>Zn(2+)</name>
        <dbReference type="ChEBI" id="CHEBI:29105"/>
    </cofactor>
    <text evidence="7">Binds 1 zinc ion per subunit.</text>
</comment>
<name>A0A8J3V5T0_9ACTN</name>
<sequence>MANVVSTFVDRNRTFAETRFIPQLRMRPSLATNVITCFDPRVDPAVVLGAEQGEIGVIRNVGGRVTPHTIEQLVMLQYVAAANGSDTSTGWNIVVLHHTQCGITTMQDRPDLLAPYFEVPEAELPGVAVGDPRAAVARDVVALRAEPRLPGFQVSGLVYDVVTGLVETVVTP</sequence>
<evidence type="ECO:0000256" key="1">
    <source>
        <dbReference type="ARBA" id="ARBA00006217"/>
    </source>
</evidence>
<dbReference type="EMBL" id="BOOR01000037">
    <property type="protein sequence ID" value="GII56575.1"/>
    <property type="molecule type" value="Genomic_DNA"/>
</dbReference>
<evidence type="ECO:0000313" key="8">
    <source>
        <dbReference type="EMBL" id="GII56575.1"/>
    </source>
</evidence>
<dbReference type="InterPro" id="IPR036874">
    <property type="entry name" value="Carbonic_anhydrase_sf"/>
</dbReference>
<dbReference type="Proteomes" id="UP000605992">
    <property type="component" value="Unassembled WGS sequence"/>
</dbReference>
<dbReference type="RefSeq" id="WP_203946718.1">
    <property type="nucleotide sequence ID" value="NZ_BOOR01000037.1"/>
</dbReference>
<comment type="similarity">
    <text evidence="1">Belongs to the beta-class carbonic anhydrase family.</text>
</comment>
<keyword evidence="9" id="KW-1185">Reference proteome</keyword>
<evidence type="ECO:0000313" key="9">
    <source>
        <dbReference type="Proteomes" id="UP000605992"/>
    </source>
</evidence>
<gene>
    <name evidence="8" type="primary">cynT_2</name>
    <name evidence="8" type="ORF">Pth03_49640</name>
</gene>
<feature type="binding site" evidence="7">
    <location>
        <position position="37"/>
    </location>
    <ligand>
        <name>Zn(2+)</name>
        <dbReference type="ChEBI" id="CHEBI:29105"/>
    </ligand>
</feature>
<dbReference type="Pfam" id="PF00484">
    <property type="entry name" value="Pro_CA"/>
    <property type="match status" value="1"/>
</dbReference>
<dbReference type="GO" id="GO:0004089">
    <property type="term" value="F:carbonate dehydratase activity"/>
    <property type="evidence" value="ECO:0007669"/>
    <property type="project" value="UniProtKB-EC"/>
</dbReference>